<keyword evidence="1" id="KW-1133">Transmembrane helix</keyword>
<feature type="transmembrane region" description="Helical" evidence="1">
    <location>
        <begin position="12"/>
        <end position="34"/>
    </location>
</feature>
<feature type="transmembrane region" description="Helical" evidence="1">
    <location>
        <begin position="278"/>
        <end position="295"/>
    </location>
</feature>
<feature type="transmembrane region" description="Helical" evidence="1">
    <location>
        <begin position="384"/>
        <end position="400"/>
    </location>
</feature>
<sequence length="471" mass="52630">MHSYATPKYVKIWESSIKTLVFLLFGTILAVVAATQNVRMVVAAGGLLVVGVVGIAFNRYGEKLAAAVFGIFMVLTILFNRSFSHVAIPGPPFYVTELTMAGVTAMLWFRGKLRIPRTIRPLLLGVMAVMVTGIVVNGPRFGFLPVIRDSAELYYIWFVPLSYSVYRVVGPYITPKRTEWILFWALWIVPAVYLATASTQLPSMSESVSAMLILTIFVWNWHFVPETMIWPALVLNIVSLVHWGARGPWVGLGLALVVLLAMGQNISGGYGRRLRMRFLTAAALGLWLIGLIWLVDESLLTQILRDVLSLTTFHGSYNQVANNRWRLIVWEEAGRQFLSNPLALRVGQPWIPEKLVALGYGGWNAAPGFAQNTVALSDSYLQMMQWYGLWAIIPVGLVVYEGLKRLLGAKPWTWLQVLVTSFLAVWAVVTGVEVVLEGPYMSAVVWSLIGLALYFPEYKTLINKRREEGCK</sequence>
<name>A0A2T2X321_9FIRM</name>
<feature type="transmembrane region" description="Helical" evidence="1">
    <location>
        <begin position="121"/>
        <end position="141"/>
    </location>
</feature>
<reference evidence="2 3" key="1">
    <citation type="journal article" date="2014" name="BMC Genomics">
        <title>Comparison of environmental and isolate Sulfobacillus genomes reveals diverse carbon, sulfur, nitrogen, and hydrogen metabolisms.</title>
        <authorList>
            <person name="Justice N.B."/>
            <person name="Norman A."/>
            <person name="Brown C.T."/>
            <person name="Singh A."/>
            <person name="Thomas B.C."/>
            <person name="Banfield J.F."/>
        </authorList>
    </citation>
    <scope>NUCLEOTIDE SEQUENCE [LARGE SCALE GENOMIC DNA]</scope>
    <source>
        <strain evidence="2">AMDSBA1</strain>
    </source>
</reference>
<feature type="transmembrane region" description="Helical" evidence="1">
    <location>
        <begin position="412"/>
        <end position="432"/>
    </location>
</feature>
<organism evidence="2 3">
    <name type="scientific">Sulfobacillus benefaciens</name>
    <dbReference type="NCBI Taxonomy" id="453960"/>
    <lineage>
        <taxon>Bacteria</taxon>
        <taxon>Bacillati</taxon>
        <taxon>Bacillota</taxon>
        <taxon>Clostridia</taxon>
        <taxon>Eubacteriales</taxon>
        <taxon>Clostridiales Family XVII. Incertae Sedis</taxon>
        <taxon>Sulfobacillus</taxon>
    </lineage>
</organism>
<feature type="transmembrane region" description="Helical" evidence="1">
    <location>
        <begin position="153"/>
        <end position="169"/>
    </location>
</feature>
<protein>
    <submittedName>
        <fullName evidence="2">Uncharacterized protein</fullName>
    </submittedName>
</protein>
<feature type="transmembrane region" description="Helical" evidence="1">
    <location>
        <begin position="92"/>
        <end position="109"/>
    </location>
</feature>
<feature type="transmembrane region" description="Helical" evidence="1">
    <location>
        <begin position="40"/>
        <end position="57"/>
    </location>
</feature>
<feature type="transmembrane region" description="Helical" evidence="1">
    <location>
        <begin position="251"/>
        <end position="271"/>
    </location>
</feature>
<accession>A0A2T2X321</accession>
<comment type="caution">
    <text evidence="2">The sequence shown here is derived from an EMBL/GenBank/DDBJ whole genome shotgun (WGS) entry which is preliminary data.</text>
</comment>
<feature type="transmembrane region" description="Helical" evidence="1">
    <location>
        <begin position="438"/>
        <end position="456"/>
    </location>
</feature>
<gene>
    <name evidence="2" type="ORF">C7B43_09465</name>
</gene>
<feature type="transmembrane region" description="Helical" evidence="1">
    <location>
        <begin position="64"/>
        <end position="80"/>
    </location>
</feature>
<proteinExistence type="predicted"/>
<evidence type="ECO:0000256" key="1">
    <source>
        <dbReference type="SAM" id="Phobius"/>
    </source>
</evidence>
<keyword evidence="1" id="KW-0472">Membrane</keyword>
<dbReference type="EMBL" id="PXYT01000018">
    <property type="protein sequence ID" value="PSR28900.1"/>
    <property type="molecule type" value="Genomic_DNA"/>
</dbReference>
<feature type="transmembrane region" description="Helical" evidence="1">
    <location>
        <begin position="181"/>
        <end position="198"/>
    </location>
</feature>
<dbReference type="Proteomes" id="UP000242699">
    <property type="component" value="Unassembled WGS sequence"/>
</dbReference>
<dbReference type="AlphaFoldDB" id="A0A2T2X321"/>
<evidence type="ECO:0000313" key="3">
    <source>
        <dbReference type="Proteomes" id="UP000242699"/>
    </source>
</evidence>
<evidence type="ECO:0000313" key="2">
    <source>
        <dbReference type="EMBL" id="PSR28900.1"/>
    </source>
</evidence>
<keyword evidence="1" id="KW-0812">Transmembrane</keyword>